<evidence type="ECO:0000313" key="2">
    <source>
        <dbReference type="Proteomes" id="UP000548867"/>
    </source>
</evidence>
<organism evidence="1 2">
    <name type="scientific">Novosphingobium sediminicola</name>
    <dbReference type="NCBI Taxonomy" id="563162"/>
    <lineage>
        <taxon>Bacteria</taxon>
        <taxon>Pseudomonadati</taxon>
        <taxon>Pseudomonadota</taxon>
        <taxon>Alphaproteobacteria</taxon>
        <taxon>Sphingomonadales</taxon>
        <taxon>Sphingomonadaceae</taxon>
        <taxon>Novosphingobium</taxon>
    </lineage>
</organism>
<comment type="caution">
    <text evidence="1">The sequence shown here is derived from an EMBL/GenBank/DDBJ whole genome shotgun (WGS) entry which is preliminary data.</text>
</comment>
<name>A0A7W6G4V5_9SPHN</name>
<protein>
    <submittedName>
        <fullName evidence="1">Uncharacterized protein</fullName>
    </submittedName>
</protein>
<dbReference type="Proteomes" id="UP000548867">
    <property type="component" value="Unassembled WGS sequence"/>
</dbReference>
<proteinExistence type="predicted"/>
<evidence type="ECO:0000313" key="1">
    <source>
        <dbReference type="EMBL" id="MBB3953395.1"/>
    </source>
</evidence>
<keyword evidence="2" id="KW-1185">Reference proteome</keyword>
<dbReference type="EMBL" id="JACIDX010000001">
    <property type="protein sequence ID" value="MBB3953395.1"/>
    <property type="molecule type" value="Genomic_DNA"/>
</dbReference>
<gene>
    <name evidence="1" type="ORF">GGR38_000307</name>
</gene>
<reference evidence="1 2" key="1">
    <citation type="submission" date="2020-08" db="EMBL/GenBank/DDBJ databases">
        <title>Genomic Encyclopedia of Type Strains, Phase IV (KMG-IV): sequencing the most valuable type-strain genomes for metagenomic binning, comparative biology and taxonomic classification.</title>
        <authorList>
            <person name="Goeker M."/>
        </authorList>
    </citation>
    <scope>NUCLEOTIDE SEQUENCE [LARGE SCALE GENOMIC DNA]</scope>
    <source>
        <strain evidence="1 2">DSM 27057</strain>
    </source>
</reference>
<dbReference type="RefSeq" id="WP_183621979.1">
    <property type="nucleotide sequence ID" value="NZ_JACIDX010000001.1"/>
</dbReference>
<sequence length="143" mass="14056">MKISQLPLLANPIGTETIPVVSGGVTKRAQVSALVAAAGGSAGGGAGGGFARLDVDAATLTLDPSHAAYRLVFANACAVTVPADLPADFECQWAQMGTGTVSFVAGAGMTIHSDNGGMASAARYAMGTLWVDAVGHAVLAGGI</sequence>
<dbReference type="AlphaFoldDB" id="A0A7W6G4V5"/>
<accession>A0A7W6G4V5</accession>